<dbReference type="Pfam" id="PF00403">
    <property type="entry name" value="HMA"/>
    <property type="match status" value="1"/>
</dbReference>
<dbReference type="Gene3D" id="3.30.70.100">
    <property type="match status" value="1"/>
</dbReference>
<evidence type="ECO:0000256" key="11">
    <source>
        <dbReference type="ARBA" id="ARBA00039938"/>
    </source>
</evidence>
<evidence type="ECO:0000256" key="7">
    <source>
        <dbReference type="ARBA" id="ARBA00023008"/>
    </source>
</evidence>
<evidence type="ECO:0000256" key="2">
    <source>
        <dbReference type="ARBA" id="ARBA00005428"/>
    </source>
</evidence>
<evidence type="ECO:0000313" key="15">
    <source>
        <dbReference type="Proteomes" id="UP000465306"/>
    </source>
</evidence>
<keyword evidence="4" id="KW-0963">Cytoplasm</keyword>
<dbReference type="InterPro" id="IPR036163">
    <property type="entry name" value="HMA_dom_sf"/>
</dbReference>
<dbReference type="CDD" id="cd00371">
    <property type="entry name" value="HMA"/>
    <property type="match status" value="1"/>
</dbReference>
<dbReference type="Gene3D" id="1.20.58.1000">
    <property type="entry name" value="Metal-sensitive repressor, helix protomer"/>
    <property type="match status" value="1"/>
</dbReference>
<evidence type="ECO:0000259" key="13">
    <source>
        <dbReference type="PROSITE" id="PS50846"/>
    </source>
</evidence>
<sequence>MRPKLTDKKRAALNCVKSVRRGLDGIIRMLESDAYCVDVMKQISAIQASLERVDRVLLHDHLEWYVSDAVRSGGGQAAIEELVGAVKFTAAFTVSNARFMGTGLAEAGEFAPAPRLTTTILTLPGISSRSCKAALEGFVAPIVGVAAVEVDLSAKTITVHHDGRAPARVLVETIEEQGYHVADA</sequence>
<dbReference type="PROSITE" id="PS50846">
    <property type="entry name" value="HMA_2"/>
    <property type="match status" value="1"/>
</dbReference>
<evidence type="ECO:0000256" key="5">
    <source>
        <dbReference type="ARBA" id="ARBA00022491"/>
    </source>
</evidence>
<comment type="caution">
    <text evidence="14">The sequence shown here is derived from an EMBL/GenBank/DDBJ whole genome shotgun (WGS) entry which is preliminary data.</text>
</comment>
<evidence type="ECO:0000256" key="4">
    <source>
        <dbReference type="ARBA" id="ARBA00022490"/>
    </source>
</evidence>
<reference evidence="14 15" key="1">
    <citation type="journal article" date="2019" name="Emerg. Microbes Infect.">
        <title>Comprehensive subspecies identification of 175 nontuberculous mycobacteria species based on 7547 genomic profiles.</title>
        <authorList>
            <person name="Matsumoto Y."/>
            <person name="Kinjo T."/>
            <person name="Motooka D."/>
            <person name="Nabeya D."/>
            <person name="Jung N."/>
            <person name="Uechi K."/>
            <person name="Horii T."/>
            <person name="Iida T."/>
            <person name="Fujita J."/>
            <person name="Nakamura S."/>
        </authorList>
    </citation>
    <scope>NUCLEOTIDE SEQUENCE [LARGE SCALE GENOMIC DNA]</scope>
    <source>
        <strain evidence="14 15">JCM 13573</strain>
    </source>
</reference>
<dbReference type="InterPro" id="IPR003735">
    <property type="entry name" value="Metal_Tscrpt_repr"/>
</dbReference>
<feature type="domain" description="HMA" evidence="13">
    <location>
        <begin position="117"/>
        <end position="182"/>
    </location>
</feature>
<name>A0ABQ1BVI7_9MYCO</name>
<evidence type="ECO:0000256" key="10">
    <source>
        <dbReference type="ARBA" id="ARBA00023163"/>
    </source>
</evidence>
<proteinExistence type="inferred from homology"/>
<keyword evidence="10" id="KW-0804">Transcription</keyword>
<comment type="similarity">
    <text evidence="2">Belongs to the CsoR family.</text>
</comment>
<keyword evidence="7" id="KW-0186">Copper</keyword>
<keyword evidence="5" id="KW-0678">Repressor</keyword>
<keyword evidence="15" id="KW-1185">Reference proteome</keyword>
<dbReference type="Pfam" id="PF02583">
    <property type="entry name" value="Trns_repr_metal"/>
    <property type="match status" value="1"/>
</dbReference>
<dbReference type="SUPFAM" id="SSF55008">
    <property type="entry name" value="HMA, heavy metal-associated domain"/>
    <property type="match status" value="1"/>
</dbReference>
<evidence type="ECO:0000256" key="12">
    <source>
        <dbReference type="ARBA" id="ARBA00041544"/>
    </source>
</evidence>
<dbReference type="InterPro" id="IPR006121">
    <property type="entry name" value="HMA_dom"/>
</dbReference>
<accession>A0ABQ1BVI7</accession>
<dbReference type="PANTHER" id="PTHR33677">
    <property type="entry name" value="TRANSCRIPTIONAL REPRESSOR FRMR-RELATED"/>
    <property type="match status" value="1"/>
</dbReference>
<dbReference type="Proteomes" id="UP000465306">
    <property type="component" value="Unassembled WGS sequence"/>
</dbReference>
<evidence type="ECO:0000256" key="1">
    <source>
        <dbReference type="ARBA" id="ARBA00004496"/>
    </source>
</evidence>
<organism evidence="14 15">
    <name type="scientific">Mycobacterium kubicae</name>
    <dbReference type="NCBI Taxonomy" id="120959"/>
    <lineage>
        <taxon>Bacteria</taxon>
        <taxon>Bacillati</taxon>
        <taxon>Actinomycetota</taxon>
        <taxon>Actinomycetes</taxon>
        <taxon>Mycobacteriales</taxon>
        <taxon>Mycobacteriaceae</taxon>
        <taxon>Mycobacterium</taxon>
        <taxon>Mycobacterium simiae complex</taxon>
    </lineage>
</organism>
<evidence type="ECO:0000256" key="9">
    <source>
        <dbReference type="ARBA" id="ARBA00023125"/>
    </source>
</evidence>
<evidence type="ECO:0000313" key="14">
    <source>
        <dbReference type="EMBL" id="GFG67748.1"/>
    </source>
</evidence>
<keyword evidence="6" id="KW-0479">Metal-binding</keyword>
<comment type="subcellular location">
    <subcellularLocation>
        <location evidence="1">Cytoplasm</location>
    </subcellularLocation>
</comment>
<dbReference type="EMBL" id="BLKU01000005">
    <property type="protein sequence ID" value="GFG67748.1"/>
    <property type="molecule type" value="Genomic_DNA"/>
</dbReference>
<keyword evidence="9" id="KW-0238">DNA-binding</keyword>
<evidence type="ECO:0000256" key="6">
    <source>
        <dbReference type="ARBA" id="ARBA00022723"/>
    </source>
</evidence>
<keyword evidence="8" id="KW-0805">Transcription regulation</keyword>
<protein>
    <recommendedName>
        <fullName evidence="11">Copper-sensing transcriptional repressor CsoR</fullName>
    </recommendedName>
    <alternativeName>
        <fullName evidence="12">Copper-sensitive operon repressor</fullName>
    </alternativeName>
</protein>
<dbReference type="CDD" id="cd10151">
    <property type="entry name" value="TthCsoR-like_DUF156"/>
    <property type="match status" value="1"/>
</dbReference>
<gene>
    <name evidence="14" type="ORF">MKUB_52380</name>
</gene>
<comment type="subunit">
    <text evidence="3">Homodimer.</text>
</comment>
<dbReference type="PANTHER" id="PTHR33677:SF4">
    <property type="entry name" value="COPPER-SENSING TRANSCRIPTIONAL REPRESSOR CSOR"/>
    <property type="match status" value="1"/>
</dbReference>
<dbReference type="InterPro" id="IPR038390">
    <property type="entry name" value="Metal_Tscrpt_repr_sf"/>
</dbReference>
<evidence type="ECO:0000256" key="8">
    <source>
        <dbReference type="ARBA" id="ARBA00023015"/>
    </source>
</evidence>
<evidence type="ECO:0000256" key="3">
    <source>
        <dbReference type="ARBA" id="ARBA00011738"/>
    </source>
</evidence>